<name>A0A2U0TAD1_9PAST</name>
<proteinExistence type="predicted"/>
<keyword evidence="2" id="KW-1185">Reference proteome</keyword>
<reference evidence="1 2" key="1">
    <citation type="submission" date="2018-05" db="EMBL/GenBank/DDBJ databases">
        <title>Genomic Encyclopedia of Type Strains, Phase IV (KMG-IV): sequencing the most valuable type-strain genomes for metagenomic binning, comparative biology and taxonomic classification.</title>
        <authorList>
            <person name="Goeker M."/>
        </authorList>
    </citation>
    <scope>NUCLEOTIDE SEQUENCE [LARGE SCALE GENOMIC DNA]</scope>
    <source>
        <strain evidence="1 2">DSM 22999</strain>
    </source>
</reference>
<dbReference type="EMBL" id="QENU01000003">
    <property type="protein sequence ID" value="PVX40580.1"/>
    <property type="molecule type" value="Genomic_DNA"/>
</dbReference>
<dbReference type="OrthoDB" id="5675912at2"/>
<organism evidence="1 2">
    <name type="scientific">Alitibacter langaaensis DSM 22999</name>
    <dbReference type="NCBI Taxonomy" id="1122935"/>
    <lineage>
        <taxon>Bacteria</taxon>
        <taxon>Pseudomonadati</taxon>
        <taxon>Pseudomonadota</taxon>
        <taxon>Gammaproteobacteria</taxon>
        <taxon>Pasteurellales</taxon>
        <taxon>Pasteurellaceae</taxon>
        <taxon>Alitibacter</taxon>
    </lineage>
</organism>
<protein>
    <submittedName>
        <fullName evidence="1">Viral Gp157 protein</fullName>
    </submittedName>
</protein>
<sequence length="166" mass="18872">MKLYEIATQYQNIAELLSDPEFADNQDITAALDNIEDDFNNKAVNVVKAINIAEHDIGAIDTEIKRLTAMKKARQNRIDEIKDYLKFNMQKTGIYKIECPLFKISYSERAQSAVEIDEKLFMDNNINEDFVNIKITPNKTAIKEALKRGDSVVGARLVDSQVLSIK</sequence>
<dbReference type="InterPro" id="IPR008840">
    <property type="entry name" value="Sipho_Gp157"/>
</dbReference>
<dbReference type="AlphaFoldDB" id="A0A2U0TAD1"/>
<dbReference type="Pfam" id="PF05565">
    <property type="entry name" value="Sipho_Gp157"/>
    <property type="match status" value="1"/>
</dbReference>
<evidence type="ECO:0000313" key="2">
    <source>
        <dbReference type="Proteomes" id="UP000245909"/>
    </source>
</evidence>
<dbReference type="Proteomes" id="UP000245909">
    <property type="component" value="Unassembled WGS sequence"/>
</dbReference>
<gene>
    <name evidence="1" type="ORF">C8D76_103153</name>
</gene>
<accession>A0A2U0TAD1</accession>
<dbReference type="RefSeq" id="WP_116631445.1">
    <property type="nucleotide sequence ID" value="NZ_QENU01000003.1"/>
</dbReference>
<comment type="caution">
    <text evidence="1">The sequence shown here is derived from an EMBL/GenBank/DDBJ whole genome shotgun (WGS) entry which is preliminary data.</text>
</comment>
<evidence type="ECO:0000313" key="1">
    <source>
        <dbReference type="EMBL" id="PVX40580.1"/>
    </source>
</evidence>